<dbReference type="OrthoDB" id="10003890at2"/>
<reference evidence="1 2" key="1">
    <citation type="submission" date="2014-07" db="EMBL/GenBank/DDBJ databases">
        <title>Draft genome sequence of Thalassospira profundimaris PR54-5.</title>
        <authorList>
            <person name="Lai Q."/>
            <person name="Shao Z."/>
        </authorList>
    </citation>
    <scope>NUCLEOTIDE SEQUENCE [LARGE SCALE GENOMIC DNA]</scope>
    <source>
        <strain evidence="1 2">PR54-5</strain>
    </source>
</reference>
<evidence type="ECO:0000313" key="1">
    <source>
        <dbReference type="EMBL" id="RCK43237.1"/>
    </source>
</evidence>
<dbReference type="AlphaFoldDB" id="A0A367WPA0"/>
<proteinExistence type="predicted"/>
<dbReference type="Proteomes" id="UP000252255">
    <property type="component" value="Unassembled WGS sequence"/>
</dbReference>
<gene>
    <name evidence="1" type="ORF">TH30_19670</name>
</gene>
<accession>A0A367WPA0</accession>
<comment type="caution">
    <text evidence="1">The sequence shown here is derived from an EMBL/GenBank/DDBJ whole genome shotgun (WGS) entry which is preliminary data.</text>
</comment>
<organism evidence="1 2">
    <name type="scientific">Thalassospira profundimaris</name>
    <dbReference type="NCBI Taxonomy" id="502049"/>
    <lineage>
        <taxon>Bacteria</taxon>
        <taxon>Pseudomonadati</taxon>
        <taxon>Pseudomonadota</taxon>
        <taxon>Alphaproteobacteria</taxon>
        <taxon>Rhodospirillales</taxon>
        <taxon>Thalassospiraceae</taxon>
        <taxon>Thalassospira</taxon>
    </lineage>
</organism>
<name>A0A367WPA0_9PROT</name>
<sequence length="205" mass="23555">MNEEARQAGIAILKDLALWNRSSVFLEAEMEKTAIAQCEEALIDWCVRHQWIKGGHASGDLEQNWFCPRAWLREKAHWYGYFYFCRKPGHSSNSYTLADLVGEGQTTFGFYFTPEYSVFGGATLWKSYIATYPEVLDQIARQGWHSLGEGEFFLGGDLTLEMLQKAWESGNWAYLTDPIIRKMDKLYQDSALFDELFAGGLENMK</sequence>
<protein>
    <submittedName>
        <fullName evidence="1">Uncharacterized protein</fullName>
    </submittedName>
</protein>
<dbReference type="EMBL" id="JPWI01000015">
    <property type="protein sequence ID" value="RCK43237.1"/>
    <property type="molecule type" value="Genomic_DNA"/>
</dbReference>
<dbReference type="RefSeq" id="WP_114099706.1">
    <property type="nucleotide sequence ID" value="NZ_JPWI01000015.1"/>
</dbReference>
<evidence type="ECO:0000313" key="2">
    <source>
        <dbReference type="Proteomes" id="UP000252255"/>
    </source>
</evidence>